<keyword evidence="1 3" id="KW-0732">Signal</keyword>
<keyword evidence="5" id="KW-1185">Reference proteome</keyword>
<feature type="chain" id="PRO_5038822912" evidence="3">
    <location>
        <begin position="22"/>
        <end position="398"/>
    </location>
</feature>
<evidence type="ECO:0000256" key="3">
    <source>
        <dbReference type="SAM" id="SignalP"/>
    </source>
</evidence>
<dbReference type="AlphaFoldDB" id="A0A8H9H6L7"/>
<proteinExistence type="predicted"/>
<dbReference type="InterPro" id="IPR006059">
    <property type="entry name" value="SBP"/>
</dbReference>
<dbReference type="Pfam" id="PF13416">
    <property type="entry name" value="SBP_bac_8"/>
    <property type="match status" value="1"/>
</dbReference>
<dbReference type="PANTHER" id="PTHR30222:SF18">
    <property type="entry name" value="BIFUNCTIONAL POLYHYDROXYBUTYRATE SYNTHASE _ ABC TRANSPORTER PERIPLASMIC BINDING PROTEIN-RELATED"/>
    <property type="match status" value="1"/>
</dbReference>
<name>A0A8H9H6L7_9ACTN</name>
<feature type="compositionally biased region" description="Low complexity" evidence="2">
    <location>
        <begin position="25"/>
        <end position="63"/>
    </location>
</feature>
<dbReference type="OrthoDB" id="9813777at2"/>
<dbReference type="PROSITE" id="PS51257">
    <property type="entry name" value="PROKAR_LIPOPROTEIN"/>
    <property type="match status" value="1"/>
</dbReference>
<protein>
    <submittedName>
        <fullName evidence="4">Spermidine/putrescine ABC transporter substrate-binding protein</fullName>
    </submittedName>
</protein>
<gene>
    <name evidence="4" type="ORF">GCM10011574_70570</name>
</gene>
<evidence type="ECO:0000313" key="5">
    <source>
        <dbReference type="Proteomes" id="UP000653480"/>
    </source>
</evidence>
<dbReference type="EMBL" id="BMMN01000026">
    <property type="protein sequence ID" value="GGO31977.1"/>
    <property type="molecule type" value="Genomic_DNA"/>
</dbReference>
<organism evidence="4 5">
    <name type="scientific">Microbispora bryophytorum</name>
    <dbReference type="NCBI Taxonomy" id="1460882"/>
    <lineage>
        <taxon>Bacteria</taxon>
        <taxon>Bacillati</taxon>
        <taxon>Actinomycetota</taxon>
        <taxon>Actinomycetes</taxon>
        <taxon>Streptosporangiales</taxon>
        <taxon>Streptosporangiaceae</taxon>
        <taxon>Microbispora</taxon>
    </lineage>
</organism>
<accession>A0A8H9H6L7</accession>
<comment type="caution">
    <text evidence="4">The sequence shown here is derived from an EMBL/GenBank/DDBJ whole genome shotgun (WGS) entry which is preliminary data.</text>
</comment>
<evidence type="ECO:0000256" key="1">
    <source>
        <dbReference type="ARBA" id="ARBA00022729"/>
    </source>
</evidence>
<dbReference type="SUPFAM" id="SSF53850">
    <property type="entry name" value="Periplasmic binding protein-like II"/>
    <property type="match status" value="1"/>
</dbReference>
<dbReference type="PANTHER" id="PTHR30222">
    <property type="entry name" value="SPERMIDINE/PUTRESCINE-BINDING PERIPLASMIC PROTEIN"/>
    <property type="match status" value="1"/>
</dbReference>
<reference evidence="4" key="1">
    <citation type="journal article" date="2014" name="Int. J. Syst. Evol. Microbiol.">
        <title>Complete genome sequence of Corynebacterium casei LMG S-19264T (=DSM 44701T), isolated from a smear-ripened cheese.</title>
        <authorList>
            <consortium name="US DOE Joint Genome Institute (JGI-PGF)"/>
            <person name="Walter F."/>
            <person name="Albersmeier A."/>
            <person name="Kalinowski J."/>
            <person name="Ruckert C."/>
        </authorList>
    </citation>
    <scope>NUCLEOTIDE SEQUENCE</scope>
    <source>
        <strain evidence="4">CGMCC 4.7138</strain>
    </source>
</reference>
<dbReference type="Gene3D" id="3.40.190.10">
    <property type="entry name" value="Periplasmic binding protein-like II"/>
    <property type="match status" value="2"/>
</dbReference>
<evidence type="ECO:0000313" key="4">
    <source>
        <dbReference type="EMBL" id="GGO31977.1"/>
    </source>
</evidence>
<feature type="signal peptide" evidence="3">
    <location>
        <begin position="1"/>
        <end position="21"/>
    </location>
</feature>
<dbReference type="Proteomes" id="UP000653480">
    <property type="component" value="Unassembled WGS sequence"/>
</dbReference>
<evidence type="ECO:0000256" key="2">
    <source>
        <dbReference type="SAM" id="MobiDB-lite"/>
    </source>
</evidence>
<sequence>MRRTHLVATVAAVGLLAAACAGRPAPATHVATPGTSPAAAATASSGAGPSPSSGGPTPTPVASAGPGEGTVSVVAIDGYAEWGGVDPKVRWVGTFEKETGCKVSLRFYDPRQEEKPGDFPPSSFDVISATPEVGGRLMDDGKAAPLNTALLDGYDKIPKRLRTLPSVTRDDRVYGVPYVWATNEILYDAGKVSPDGPESLFTDKGPVMFRDRPLSLADAALVLKAQGTDVGADIKNPFDLTDAQLDAAAQLFTSGEDGRRTFWRDPVEVVQGFATGSVRLAQATPYHLDVLRRGHKPVSVLTARPVTGWADAWMMSAQAPHPSCAYKWLDFTMSADVQRKVSAWMGLAPANPEGCTGAARRICADYRVGTSRAFQGVYFAVRPEAYDKWVERWSRIVS</sequence>
<reference evidence="4" key="2">
    <citation type="submission" date="2020-09" db="EMBL/GenBank/DDBJ databases">
        <authorList>
            <person name="Sun Q."/>
            <person name="Zhou Y."/>
        </authorList>
    </citation>
    <scope>NUCLEOTIDE SEQUENCE</scope>
    <source>
        <strain evidence="4">CGMCC 4.7138</strain>
    </source>
</reference>
<feature type="region of interest" description="Disordered" evidence="2">
    <location>
        <begin position="25"/>
        <end position="66"/>
    </location>
</feature>
<dbReference type="RefSeq" id="WP_142575993.1">
    <property type="nucleotide sequence ID" value="NZ_BMMN01000026.1"/>
</dbReference>